<evidence type="ECO:0000256" key="2">
    <source>
        <dbReference type="ARBA" id="ARBA00022729"/>
    </source>
</evidence>
<gene>
    <name evidence="5" type="ORF">TRITD_7Bv1G197930</name>
</gene>
<dbReference type="InterPro" id="IPR025287">
    <property type="entry name" value="WAK_GUB"/>
</dbReference>
<evidence type="ECO:0000259" key="4">
    <source>
        <dbReference type="SMART" id="SM00181"/>
    </source>
</evidence>
<comment type="subcellular location">
    <subcellularLocation>
        <location evidence="1">Membrane</location>
        <topology evidence="1">Single-pass membrane protein</topology>
    </subcellularLocation>
</comment>
<feature type="chain" id="PRO_5040386246" description="EGF-like domain-containing protein" evidence="3">
    <location>
        <begin position="21"/>
        <end position="447"/>
    </location>
</feature>
<dbReference type="GO" id="GO:0016020">
    <property type="term" value="C:membrane"/>
    <property type="evidence" value="ECO:0007669"/>
    <property type="project" value="UniProtKB-SubCell"/>
</dbReference>
<dbReference type="EMBL" id="LT934124">
    <property type="protein sequence ID" value="VAI92175.1"/>
    <property type="molecule type" value="Genomic_DNA"/>
</dbReference>
<feature type="signal peptide" evidence="3">
    <location>
        <begin position="1"/>
        <end position="20"/>
    </location>
</feature>
<dbReference type="Gramene" id="TRITD7Bv1G197930.1">
    <property type="protein sequence ID" value="TRITD7Bv1G197930.1"/>
    <property type="gene ID" value="TRITD7Bv1G197930"/>
</dbReference>
<dbReference type="PANTHER" id="PTHR33491">
    <property type="entry name" value="OSJNBA0016N04.9 PROTEIN"/>
    <property type="match status" value="1"/>
</dbReference>
<dbReference type="Pfam" id="PF13947">
    <property type="entry name" value="GUB_WAK_bind"/>
    <property type="match status" value="2"/>
</dbReference>
<evidence type="ECO:0000313" key="5">
    <source>
        <dbReference type="EMBL" id="VAI92175.1"/>
    </source>
</evidence>
<evidence type="ECO:0000313" key="6">
    <source>
        <dbReference type="Proteomes" id="UP000324705"/>
    </source>
</evidence>
<dbReference type="AlphaFoldDB" id="A0A9R1C4M7"/>
<reference evidence="5 6" key="1">
    <citation type="submission" date="2017-09" db="EMBL/GenBank/DDBJ databases">
        <authorList>
            <consortium name="International Durum Wheat Genome Sequencing Consortium (IDWGSC)"/>
            <person name="Milanesi L."/>
        </authorList>
    </citation>
    <scope>NUCLEOTIDE SEQUENCE [LARGE SCALE GENOMIC DNA]</scope>
    <source>
        <strain evidence="6">cv. Svevo</strain>
    </source>
</reference>
<accession>A0A9R1C4M7</accession>
<keyword evidence="2 3" id="KW-0732">Signal</keyword>
<feature type="domain" description="EGF-like" evidence="4">
    <location>
        <begin position="386"/>
        <end position="437"/>
    </location>
</feature>
<feature type="domain" description="EGF-like" evidence="4">
    <location>
        <begin position="231"/>
        <end position="279"/>
    </location>
</feature>
<organism evidence="5 6">
    <name type="scientific">Triticum turgidum subsp. durum</name>
    <name type="common">Durum wheat</name>
    <name type="synonym">Triticum durum</name>
    <dbReference type="NCBI Taxonomy" id="4567"/>
    <lineage>
        <taxon>Eukaryota</taxon>
        <taxon>Viridiplantae</taxon>
        <taxon>Streptophyta</taxon>
        <taxon>Embryophyta</taxon>
        <taxon>Tracheophyta</taxon>
        <taxon>Spermatophyta</taxon>
        <taxon>Magnoliopsida</taxon>
        <taxon>Liliopsida</taxon>
        <taxon>Poales</taxon>
        <taxon>Poaceae</taxon>
        <taxon>BOP clade</taxon>
        <taxon>Pooideae</taxon>
        <taxon>Triticodae</taxon>
        <taxon>Triticeae</taxon>
        <taxon>Triticinae</taxon>
        <taxon>Triticum</taxon>
    </lineage>
</organism>
<dbReference type="SMART" id="SM00181">
    <property type="entry name" value="EGF"/>
    <property type="match status" value="2"/>
</dbReference>
<name>A0A9R1C4M7_TRITD</name>
<dbReference type="Proteomes" id="UP000324705">
    <property type="component" value="Chromosome 7B"/>
</dbReference>
<keyword evidence="6" id="KW-1185">Reference proteome</keyword>
<dbReference type="InterPro" id="IPR000742">
    <property type="entry name" value="EGF"/>
</dbReference>
<dbReference type="GO" id="GO:0030247">
    <property type="term" value="F:polysaccharide binding"/>
    <property type="evidence" value="ECO:0007669"/>
    <property type="project" value="InterPro"/>
</dbReference>
<evidence type="ECO:0000256" key="1">
    <source>
        <dbReference type="ARBA" id="ARBA00004167"/>
    </source>
</evidence>
<protein>
    <recommendedName>
        <fullName evidence="4">EGF-like domain-containing protein</fullName>
    </recommendedName>
</protein>
<evidence type="ECO:0000256" key="3">
    <source>
        <dbReference type="SAM" id="SignalP"/>
    </source>
</evidence>
<proteinExistence type="predicted"/>
<dbReference type="OMA" id="RIYWNIN"/>
<sequence length="447" mass="49364">MANTVLQLLLLLSCITSTTTTPAAPRNRQGIRKFPSASCPSKCGRQPIQFPFGISPDCSRHTGFALICDNTTKPPRLYLRDRVAEVISMGDYRAPLASYGVYINFSIAISTRPGAEMHNAALKTPSSNFVFSLSMLWINVCDFYTFLIGNSNVNPDIPICTTTTLCDKQGSDESGTNMYGKKCSFGPVSDPDMVANAVRLKFVPVKESQQVQHQIAWVAARIYWNINDQRTCAAISADEVNFACVSNHSSCVDTMYMSGYACRCDAGYMGNPYVVGGCSRDHGYNPSARRNVKCTRSCGKIKVPFPFGLEDGCAAKFEFYLRCTPYFTLQLLLETTETYITTINITEGFFDTEDTSQDQSLFSVSDPFYIVDRDSRRLQLVIANLTCEEAPRNKSTYACVSLNSKCLHVNSTAIGYRCKCDDGYAGNPYVIGPDSCQGTPRYSVDVQ</sequence>